<dbReference type="OrthoDB" id="163636at2"/>
<accession>A0A5Q6RXV5</accession>
<reference evidence="1 2" key="1">
    <citation type="submission" date="2019-09" db="EMBL/GenBank/DDBJ databases">
        <title>Mumia zhuanghuii sp. nov. isolated from the intestinal contents of plateau pika (Ochotona curzoniae) in the Qinghai-Tibet plateau of China.</title>
        <authorList>
            <person name="Tian Z."/>
        </authorList>
    </citation>
    <scope>NUCLEOTIDE SEQUENCE [LARGE SCALE GENOMIC DNA]</scope>
    <source>
        <strain evidence="2">350</strain>
    </source>
</reference>
<dbReference type="Proteomes" id="UP000307768">
    <property type="component" value="Unassembled WGS sequence"/>
</dbReference>
<dbReference type="PANTHER" id="PTHR34472">
    <property type="entry name" value="SULFUR CARRIER PROTEIN THIS"/>
    <property type="match status" value="1"/>
</dbReference>
<dbReference type="Pfam" id="PF02597">
    <property type="entry name" value="ThiS"/>
    <property type="match status" value="1"/>
</dbReference>
<sequence length="66" mass="6847">MTIRLNGSDHVLPGPTTVLTLVDRLDLGRTDLAVAVDGAVVPRSEWADHTIPDGADVDVVTAVQGG</sequence>
<dbReference type="RefSeq" id="WP_149769862.1">
    <property type="nucleotide sequence ID" value="NZ_VDFQ02000003.1"/>
</dbReference>
<dbReference type="PANTHER" id="PTHR34472:SF1">
    <property type="entry name" value="SULFUR CARRIER PROTEIN THIS"/>
    <property type="match status" value="1"/>
</dbReference>
<dbReference type="AlphaFoldDB" id="A0A5Q6RXV5"/>
<dbReference type="EMBL" id="VDFQ02000003">
    <property type="protein sequence ID" value="KAA1422912.1"/>
    <property type="molecule type" value="Genomic_DNA"/>
</dbReference>
<organism evidence="1 2">
    <name type="scientific">Mumia zhuanghuii</name>
    <dbReference type="NCBI Taxonomy" id="2585211"/>
    <lineage>
        <taxon>Bacteria</taxon>
        <taxon>Bacillati</taxon>
        <taxon>Actinomycetota</taxon>
        <taxon>Actinomycetes</taxon>
        <taxon>Propionibacteriales</taxon>
        <taxon>Nocardioidaceae</taxon>
        <taxon>Mumia</taxon>
    </lineage>
</organism>
<dbReference type="InterPro" id="IPR016155">
    <property type="entry name" value="Mopterin_synth/thiamin_S_b"/>
</dbReference>
<gene>
    <name evidence="1" type="primary">thiS</name>
    <name evidence="1" type="ORF">FE697_012270</name>
</gene>
<dbReference type="CDD" id="cd00565">
    <property type="entry name" value="Ubl_ThiS"/>
    <property type="match status" value="1"/>
</dbReference>
<dbReference type="InterPro" id="IPR003749">
    <property type="entry name" value="ThiS/MoaD-like"/>
</dbReference>
<evidence type="ECO:0000313" key="1">
    <source>
        <dbReference type="EMBL" id="KAA1422912.1"/>
    </source>
</evidence>
<dbReference type="NCBIfam" id="TIGR01683">
    <property type="entry name" value="thiS"/>
    <property type="match status" value="1"/>
</dbReference>
<dbReference type="SUPFAM" id="SSF54285">
    <property type="entry name" value="MoaD/ThiS"/>
    <property type="match status" value="1"/>
</dbReference>
<evidence type="ECO:0000313" key="2">
    <source>
        <dbReference type="Proteomes" id="UP000307768"/>
    </source>
</evidence>
<dbReference type="InterPro" id="IPR010035">
    <property type="entry name" value="Thi_S"/>
</dbReference>
<protein>
    <submittedName>
        <fullName evidence="1">Sulfur carrier protein ThiS</fullName>
    </submittedName>
</protein>
<comment type="caution">
    <text evidence="1">The sequence shown here is derived from an EMBL/GenBank/DDBJ whole genome shotgun (WGS) entry which is preliminary data.</text>
</comment>
<dbReference type="InterPro" id="IPR012675">
    <property type="entry name" value="Beta-grasp_dom_sf"/>
</dbReference>
<dbReference type="Gene3D" id="3.10.20.30">
    <property type="match status" value="1"/>
</dbReference>
<proteinExistence type="predicted"/>
<name>A0A5Q6RXV5_9ACTN</name>